<dbReference type="AlphaFoldDB" id="A0A7W6S6J6"/>
<evidence type="ECO:0000313" key="5">
    <source>
        <dbReference type="Proteomes" id="UP000524535"/>
    </source>
</evidence>
<evidence type="ECO:0000313" key="1">
    <source>
        <dbReference type="EMBL" id="MBB4348085.1"/>
    </source>
</evidence>
<reference evidence="4 5" key="1">
    <citation type="submission" date="2020-08" db="EMBL/GenBank/DDBJ databases">
        <title>Genomic Encyclopedia of Type Strains, Phase IV (KMG-V): Genome sequencing to study the core and pangenomes of soil and plant-associated prokaryotes.</title>
        <authorList>
            <person name="Whitman W."/>
        </authorList>
    </citation>
    <scope>NUCLEOTIDE SEQUENCE [LARGE SCALE GENOMIC DNA]</scope>
    <source>
        <strain evidence="2 5">SEMIA 444</strain>
        <strain evidence="1 4">SEMIA 448</strain>
        <strain evidence="3 6">SEMIA 452</strain>
    </source>
</reference>
<evidence type="ECO:0000313" key="4">
    <source>
        <dbReference type="Proteomes" id="UP000520770"/>
    </source>
</evidence>
<dbReference type="EMBL" id="JACIGW010000002">
    <property type="protein sequence ID" value="MBB4348085.1"/>
    <property type="molecule type" value="Genomic_DNA"/>
</dbReference>
<organism evidence="1 4">
    <name type="scientific">Aliirhizobium cellulosilyticum</name>
    <dbReference type="NCBI Taxonomy" id="393664"/>
    <lineage>
        <taxon>Bacteria</taxon>
        <taxon>Pseudomonadati</taxon>
        <taxon>Pseudomonadota</taxon>
        <taxon>Alphaproteobacteria</taxon>
        <taxon>Hyphomicrobiales</taxon>
        <taxon>Rhizobiaceae</taxon>
        <taxon>Aliirhizobium</taxon>
    </lineage>
</organism>
<sequence>MGQQQGMRENKGFAWRLRGLAARRRLHRKLRSPCAENWLRMELDHVVSISGDKMLSRGLGVSPAAQDRLTRPHGRQIRSPGLKNEVVTQVIQRLSRTIYGDRISTAPCYHDGIFPSCTKVDLDNGEQCMILHGVDRICSKSKRRLSIAGVFQMLPDDKFTPDLEREQT</sequence>
<evidence type="ECO:0000313" key="6">
    <source>
        <dbReference type="Proteomes" id="UP000576087"/>
    </source>
</evidence>
<evidence type="ECO:0000313" key="3">
    <source>
        <dbReference type="EMBL" id="MBB4446011.1"/>
    </source>
</evidence>
<name>A0A7W6S6J6_9HYPH</name>
<evidence type="ECO:0000313" key="2">
    <source>
        <dbReference type="EMBL" id="MBB4411322.1"/>
    </source>
</evidence>
<dbReference type="EMBL" id="JACIGY010000002">
    <property type="protein sequence ID" value="MBB4411322.1"/>
    <property type="molecule type" value="Genomic_DNA"/>
</dbReference>
<keyword evidence="5" id="KW-1185">Reference proteome</keyword>
<gene>
    <name evidence="2" type="ORF">GGE31_001827</name>
    <name evidence="1" type="ORF">GGE33_001827</name>
    <name evidence="3" type="ORF">GGE35_001827</name>
</gene>
<dbReference type="Proteomes" id="UP000524535">
    <property type="component" value="Unassembled WGS sequence"/>
</dbReference>
<dbReference type="EMBL" id="JACIHM010000002">
    <property type="protein sequence ID" value="MBB4446011.1"/>
    <property type="molecule type" value="Genomic_DNA"/>
</dbReference>
<comment type="caution">
    <text evidence="1">The sequence shown here is derived from an EMBL/GenBank/DDBJ whole genome shotgun (WGS) entry which is preliminary data.</text>
</comment>
<protein>
    <submittedName>
        <fullName evidence="1">Uncharacterized protein</fullName>
    </submittedName>
</protein>
<proteinExistence type="predicted"/>
<dbReference type="Proteomes" id="UP000576087">
    <property type="component" value="Unassembled WGS sequence"/>
</dbReference>
<dbReference type="Proteomes" id="UP000520770">
    <property type="component" value="Unassembled WGS sequence"/>
</dbReference>
<accession>A0A7W6S6J6</accession>